<accession>A0A7S4N8T7</accession>
<protein>
    <submittedName>
        <fullName evidence="3">Uncharacterized protein</fullName>
    </submittedName>
</protein>
<keyword evidence="1" id="KW-0812">Transmembrane</keyword>
<organism evidence="3">
    <name type="scientific">Odontella aurita</name>
    <dbReference type="NCBI Taxonomy" id="265563"/>
    <lineage>
        <taxon>Eukaryota</taxon>
        <taxon>Sar</taxon>
        <taxon>Stramenopiles</taxon>
        <taxon>Ochrophyta</taxon>
        <taxon>Bacillariophyta</taxon>
        <taxon>Mediophyceae</taxon>
        <taxon>Biddulphiophycidae</taxon>
        <taxon>Eupodiscales</taxon>
        <taxon>Odontellaceae</taxon>
        <taxon>Odontella</taxon>
    </lineage>
</organism>
<feature type="transmembrane region" description="Helical" evidence="1">
    <location>
        <begin position="316"/>
        <end position="339"/>
    </location>
</feature>
<name>A0A7S4N8T7_9STRA</name>
<keyword evidence="2" id="KW-0732">Signal</keyword>
<gene>
    <name evidence="3" type="ORF">OAUR00152_LOCUS33375</name>
</gene>
<sequence>MTNQRKATLLYALLVCFLGEHLFVDVRAEDGGGGYYDDDQAYADDDAAAAYDDAYAYGGNDDGNDGNYDDAANDDATQYWTDYSVRPKRCFVYNNVDVVMFSSYQYGYNQCIGSPLGTYVVPVSSFVDAYLGQAYADALDSGSEYELPGAAQYLQCTQMQVGDDMYWAQIGCSEMSSKALALKLYSDDTCSTRVSVDGWDGSDVDMSGIVIPFKQCQTCVTWVNHNDDAVDDQYYKNKQTSSPLCSALWENQQECDRTCQKMGHGKVSSSGWNTSDKVLLSILSVFGVGMLIAILRKRRNMSKKEVLLEEAAMSAWGLQLTHIIGIFILVVIVIVVFALLGLKKITWGLLILLTTILFSYLMKLTVESGMAPQNCTDVCCPDATALPDADYITSRTELPVRGVV</sequence>
<evidence type="ECO:0000313" key="3">
    <source>
        <dbReference type="EMBL" id="CAE2273313.1"/>
    </source>
</evidence>
<evidence type="ECO:0000256" key="2">
    <source>
        <dbReference type="SAM" id="SignalP"/>
    </source>
</evidence>
<feature type="transmembrane region" description="Helical" evidence="1">
    <location>
        <begin position="278"/>
        <end position="295"/>
    </location>
</feature>
<evidence type="ECO:0000256" key="1">
    <source>
        <dbReference type="SAM" id="Phobius"/>
    </source>
</evidence>
<keyword evidence="1" id="KW-1133">Transmembrane helix</keyword>
<feature type="signal peptide" evidence="2">
    <location>
        <begin position="1"/>
        <end position="28"/>
    </location>
</feature>
<feature type="transmembrane region" description="Helical" evidence="1">
    <location>
        <begin position="345"/>
        <end position="362"/>
    </location>
</feature>
<reference evidence="3" key="1">
    <citation type="submission" date="2021-01" db="EMBL/GenBank/DDBJ databases">
        <authorList>
            <person name="Corre E."/>
            <person name="Pelletier E."/>
            <person name="Niang G."/>
            <person name="Scheremetjew M."/>
            <person name="Finn R."/>
            <person name="Kale V."/>
            <person name="Holt S."/>
            <person name="Cochrane G."/>
            <person name="Meng A."/>
            <person name="Brown T."/>
            <person name="Cohen L."/>
        </authorList>
    </citation>
    <scope>NUCLEOTIDE SEQUENCE</scope>
    <source>
        <strain evidence="3">Isolate 1302-5</strain>
    </source>
</reference>
<feature type="chain" id="PRO_5031158864" evidence="2">
    <location>
        <begin position="29"/>
        <end position="404"/>
    </location>
</feature>
<dbReference type="AlphaFoldDB" id="A0A7S4N8T7"/>
<keyword evidence="1" id="KW-0472">Membrane</keyword>
<dbReference type="EMBL" id="HBKQ01048342">
    <property type="protein sequence ID" value="CAE2273313.1"/>
    <property type="molecule type" value="Transcribed_RNA"/>
</dbReference>
<proteinExistence type="predicted"/>